<feature type="active site" description="Proton donor" evidence="6">
    <location>
        <position position="127"/>
    </location>
</feature>
<organism evidence="8 9">
    <name type="scientific">Oceanipulchritudo coccoides</name>
    <dbReference type="NCBI Taxonomy" id="2706888"/>
    <lineage>
        <taxon>Bacteria</taxon>
        <taxon>Pseudomonadati</taxon>
        <taxon>Verrucomicrobiota</taxon>
        <taxon>Opitutia</taxon>
        <taxon>Puniceicoccales</taxon>
        <taxon>Oceanipulchritudinaceae</taxon>
        <taxon>Oceanipulchritudo</taxon>
    </lineage>
</organism>
<keyword evidence="9" id="KW-1185">Reference proteome</keyword>
<dbReference type="PANTHER" id="PTHR11717">
    <property type="entry name" value="LOW MOLECULAR WEIGHT PROTEIN TYROSINE PHOSPHATASE"/>
    <property type="match status" value="1"/>
</dbReference>
<dbReference type="CDD" id="cd16344">
    <property type="entry name" value="LMWPAP"/>
    <property type="match status" value="1"/>
</dbReference>
<dbReference type="AlphaFoldDB" id="A0A6B2M371"/>
<feature type="active site" description="Nucleophile" evidence="6">
    <location>
        <position position="12"/>
    </location>
</feature>
<dbReference type="Pfam" id="PF01451">
    <property type="entry name" value="LMWPc"/>
    <property type="match status" value="1"/>
</dbReference>
<feature type="active site" evidence="6">
    <location>
        <position position="18"/>
    </location>
</feature>
<dbReference type="EMBL" id="JAAGNX010000002">
    <property type="protein sequence ID" value="NDV62544.1"/>
    <property type="molecule type" value="Genomic_DNA"/>
</dbReference>
<evidence type="ECO:0000256" key="4">
    <source>
        <dbReference type="ARBA" id="ARBA00022912"/>
    </source>
</evidence>
<dbReference type="EC" id="3.1.3.48" evidence="2"/>
<dbReference type="Proteomes" id="UP000478417">
    <property type="component" value="Unassembled WGS sequence"/>
</dbReference>
<dbReference type="Gene3D" id="3.40.50.2300">
    <property type="match status" value="1"/>
</dbReference>
<dbReference type="PRINTS" id="PR00719">
    <property type="entry name" value="LMWPTPASE"/>
</dbReference>
<dbReference type="InterPro" id="IPR050438">
    <property type="entry name" value="LMW_PTPase"/>
</dbReference>
<evidence type="ECO:0000313" key="8">
    <source>
        <dbReference type="EMBL" id="NDV62544.1"/>
    </source>
</evidence>
<accession>A0A6B2M371</accession>
<evidence type="ECO:0000256" key="1">
    <source>
        <dbReference type="ARBA" id="ARBA00011063"/>
    </source>
</evidence>
<dbReference type="RefSeq" id="WP_163964566.1">
    <property type="nucleotide sequence ID" value="NZ_JAAGNX010000002.1"/>
</dbReference>
<protein>
    <recommendedName>
        <fullName evidence="2">protein-tyrosine-phosphatase</fullName>
        <ecNumber evidence="2">3.1.3.48</ecNumber>
    </recommendedName>
</protein>
<dbReference type="InterPro" id="IPR017867">
    <property type="entry name" value="Tyr_phospatase_low_mol_wt"/>
</dbReference>
<evidence type="ECO:0000259" key="7">
    <source>
        <dbReference type="SMART" id="SM00226"/>
    </source>
</evidence>
<evidence type="ECO:0000256" key="2">
    <source>
        <dbReference type="ARBA" id="ARBA00013064"/>
    </source>
</evidence>
<name>A0A6B2M371_9BACT</name>
<proteinExistence type="inferred from homology"/>
<comment type="caution">
    <text evidence="8">The sequence shown here is derived from an EMBL/GenBank/DDBJ whole genome shotgun (WGS) entry which is preliminary data.</text>
</comment>
<feature type="domain" description="Phosphotyrosine protein phosphatase I" evidence="7">
    <location>
        <begin position="6"/>
        <end position="156"/>
    </location>
</feature>
<dbReference type="InterPro" id="IPR023485">
    <property type="entry name" value="Ptyr_pPase"/>
</dbReference>
<evidence type="ECO:0000256" key="3">
    <source>
        <dbReference type="ARBA" id="ARBA00022801"/>
    </source>
</evidence>
<dbReference type="GO" id="GO:0004725">
    <property type="term" value="F:protein tyrosine phosphatase activity"/>
    <property type="evidence" value="ECO:0007669"/>
    <property type="project" value="UniProtKB-EC"/>
</dbReference>
<evidence type="ECO:0000256" key="5">
    <source>
        <dbReference type="ARBA" id="ARBA00051722"/>
    </source>
</evidence>
<comment type="similarity">
    <text evidence="1">Belongs to the low molecular weight phosphotyrosine protein phosphatase family.</text>
</comment>
<dbReference type="InterPro" id="IPR036196">
    <property type="entry name" value="Ptyr_pPase_sf"/>
</dbReference>
<dbReference type="PANTHER" id="PTHR11717:SF31">
    <property type="entry name" value="LOW MOLECULAR WEIGHT PROTEIN-TYROSINE-PHOSPHATASE ETP-RELATED"/>
    <property type="match status" value="1"/>
</dbReference>
<sequence>MEGHPRIITVVCTGNVCRSPMAASLLKHALKAEEEPLRSIIVHSAGVSAFSGDPASRNACKALQPVNLDISAHRSRPLSDQLADESDLILTMTSGHIEAIRLHHPDLKAPVYRFREWVESGSKEVPDPFGGPLDLYVETRDHLAEAVPSIIKFLKESPQQ</sequence>
<gene>
    <name evidence="8" type="ORF">G0Q06_08785</name>
</gene>
<evidence type="ECO:0000313" key="9">
    <source>
        <dbReference type="Proteomes" id="UP000478417"/>
    </source>
</evidence>
<evidence type="ECO:0000256" key="6">
    <source>
        <dbReference type="PIRSR" id="PIRSR617867-1"/>
    </source>
</evidence>
<reference evidence="8 9" key="1">
    <citation type="submission" date="2020-02" db="EMBL/GenBank/DDBJ databases">
        <title>Albibacoteraceae fam. nov., the first described family within the subdivision 4 Verrucomicrobia.</title>
        <authorList>
            <person name="Xi F."/>
        </authorList>
    </citation>
    <scope>NUCLEOTIDE SEQUENCE [LARGE SCALE GENOMIC DNA]</scope>
    <source>
        <strain evidence="8 9">CK1056</strain>
    </source>
</reference>
<comment type="catalytic activity">
    <reaction evidence="5">
        <text>O-phospho-L-tyrosyl-[protein] + H2O = L-tyrosyl-[protein] + phosphate</text>
        <dbReference type="Rhea" id="RHEA:10684"/>
        <dbReference type="Rhea" id="RHEA-COMP:10136"/>
        <dbReference type="Rhea" id="RHEA-COMP:20101"/>
        <dbReference type="ChEBI" id="CHEBI:15377"/>
        <dbReference type="ChEBI" id="CHEBI:43474"/>
        <dbReference type="ChEBI" id="CHEBI:46858"/>
        <dbReference type="ChEBI" id="CHEBI:61978"/>
        <dbReference type="EC" id="3.1.3.48"/>
    </reaction>
</comment>
<dbReference type="SUPFAM" id="SSF52788">
    <property type="entry name" value="Phosphotyrosine protein phosphatases I"/>
    <property type="match status" value="1"/>
</dbReference>
<dbReference type="SMART" id="SM00226">
    <property type="entry name" value="LMWPc"/>
    <property type="match status" value="1"/>
</dbReference>
<keyword evidence="3" id="KW-0378">Hydrolase</keyword>
<keyword evidence="4" id="KW-0904">Protein phosphatase</keyword>